<reference evidence="5 6" key="2">
    <citation type="journal article" date="2010" name="Stand. Genomic Sci.">
        <title>Complete genome sequence of Desulfohalobium retbaense type strain (HR(100)).</title>
        <authorList>
            <person name="Spring S."/>
            <person name="Nolan M."/>
            <person name="Lapidus A."/>
            <person name="Glavina Del Rio T."/>
            <person name="Copeland A."/>
            <person name="Tice H."/>
            <person name="Cheng J.F."/>
            <person name="Lucas S."/>
            <person name="Land M."/>
            <person name="Chen F."/>
            <person name="Bruce D."/>
            <person name="Goodwin L."/>
            <person name="Pitluck S."/>
            <person name="Ivanova N."/>
            <person name="Mavromatis K."/>
            <person name="Mikhailova N."/>
            <person name="Pati A."/>
            <person name="Chen A."/>
            <person name="Palaniappan K."/>
            <person name="Hauser L."/>
            <person name="Chang Y.J."/>
            <person name="Jeffries C.D."/>
            <person name="Munk C."/>
            <person name="Kiss H."/>
            <person name="Chain P."/>
            <person name="Han C."/>
            <person name="Brettin T."/>
            <person name="Detter J.C."/>
            <person name="Schuler E."/>
            <person name="Goker M."/>
            <person name="Rohde M."/>
            <person name="Bristow J."/>
            <person name="Eisen J.A."/>
            <person name="Markowitz V."/>
            <person name="Hugenholtz P."/>
            <person name="Kyrpides N.C."/>
            <person name="Klenk H.P."/>
        </authorList>
    </citation>
    <scope>NUCLEOTIDE SEQUENCE [LARGE SCALE GENOMIC DNA]</scope>
    <source>
        <strain evidence="5 6">DSM 5692</strain>
    </source>
</reference>
<keyword evidence="1" id="KW-0479">Metal-binding</keyword>
<sequence length="324" mass="36379">MRGGRRWGILPSTRRFWREARREPHFQLREWLHGYVYGRWPYLYIGLGTGEHPLTKAVLPPLRWLCQRLGLWEPRNPDSGPSAGAKSFADSYHGKVVPLDNAQRLVSVQRDLEIRNLERIIPYTTARDIVLRDPEHIAVLRCPCRASRQDPCEPLDVCLIVGEPFAGFITEHHPDRARMISQEEALEILEGEDRRGHVHHAFFKEAMMGRFYAICNCCSCCCGAMQAQRNGVPMLASSGYICRVAEDSACTQCGQCVRKCQFAAIVENVAGTVTVDAEKCMGCGVCVNNCPTGALVLERAPEKGEPLDMGALMEQELQRLSRPA</sequence>
<dbReference type="Gene3D" id="3.30.70.20">
    <property type="match status" value="1"/>
</dbReference>
<dbReference type="KEGG" id="drt:Dret_1487"/>
<feature type="domain" description="4Fe-4S ferredoxin-type" evidence="4">
    <location>
        <begin position="240"/>
        <end position="270"/>
    </location>
</feature>
<dbReference type="eggNOG" id="COG1149">
    <property type="taxonomic scope" value="Bacteria"/>
</dbReference>
<keyword evidence="6" id="KW-1185">Reference proteome</keyword>
<protein>
    <submittedName>
        <fullName evidence="5">4Fe-4S ferredoxin iron-sulfur binding domain protein</fullName>
    </submittedName>
</protein>
<feature type="domain" description="4Fe-4S ferredoxin-type" evidence="4">
    <location>
        <begin position="271"/>
        <end position="300"/>
    </location>
</feature>
<evidence type="ECO:0000313" key="5">
    <source>
        <dbReference type="EMBL" id="ACV68773.1"/>
    </source>
</evidence>
<keyword evidence="3" id="KW-0411">Iron-sulfur</keyword>
<dbReference type="EMBL" id="CP001734">
    <property type="protein sequence ID" value="ACV68773.1"/>
    <property type="molecule type" value="Genomic_DNA"/>
</dbReference>
<dbReference type="InterPro" id="IPR017896">
    <property type="entry name" value="4Fe4S_Fe-S-bd"/>
</dbReference>
<evidence type="ECO:0000313" key="6">
    <source>
        <dbReference type="Proteomes" id="UP000001052"/>
    </source>
</evidence>
<dbReference type="Pfam" id="PF00037">
    <property type="entry name" value="Fer4"/>
    <property type="match status" value="1"/>
</dbReference>
<dbReference type="PROSITE" id="PS51379">
    <property type="entry name" value="4FE4S_FER_2"/>
    <property type="match status" value="2"/>
</dbReference>
<accession>C8X2X6</accession>
<dbReference type="HOGENOM" id="CLU_078180_0_0_7"/>
<dbReference type="InterPro" id="IPR017900">
    <property type="entry name" value="4Fe4S_Fe_S_CS"/>
</dbReference>
<dbReference type="OrthoDB" id="5422346at2"/>
<dbReference type="GO" id="GO:0051536">
    <property type="term" value="F:iron-sulfur cluster binding"/>
    <property type="evidence" value="ECO:0007669"/>
    <property type="project" value="UniProtKB-KW"/>
</dbReference>
<evidence type="ECO:0000256" key="1">
    <source>
        <dbReference type="ARBA" id="ARBA00022723"/>
    </source>
</evidence>
<name>C8X2X6_DESRD</name>
<dbReference type="RefSeq" id="WP_015751920.1">
    <property type="nucleotide sequence ID" value="NC_013223.1"/>
</dbReference>
<dbReference type="PROSITE" id="PS00198">
    <property type="entry name" value="4FE4S_FER_1"/>
    <property type="match status" value="1"/>
</dbReference>
<evidence type="ECO:0000256" key="3">
    <source>
        <dbReference type="ARBA" id="ARBA00023014"/>
    </source>
</evidence>
<dbReference type="GO" id="GO:0046872">
    <property type="term" value="F:metal ion binding"/>
    <property type="evidence" value="ECO:0007669"/>
    <property type="project" value="UniProtKB-KW"/>
</dbReference>
<dbReference type="AlphaFoldDB" id="C8X2X6"/>
<dbReference type="Proteomes" id="UP000001052">
    <property type="component" value="Chromosome"/>
</dbReference>
<dbReference type="STRING" id="485915.Dret_1487"/>
<proteinExistence type="predicted"/>
<organism evidence="5 6">
    <name type="scientific">Desulfohalobium retbaense (strain ATCC 49708 / DSM 5692 / JCM 16813 / HR100)</name>
    <dbReference type="NCBI Taxonomy" id="485915"/>
    <lineage>
        <taxon>Bacteria</taxon>
        <taxon>Pseudomonadati</taxon>
        <taxon>Thermodesulfobacteriota</taxon>
        <taxon>Desulfovibrionia</taxon>
        <taxon>Desulfovibrionales</taxon>
        <taxon>Desulfohalobiaceae</taxon>
        <taxon>Desulfohalobium</taxon>
    </lineage>
</organism>
<keyword evidence="2" id="KW-0408">Iron</keyword>
<gene>
    <name evidence="5" type="ordered locus">Dret_1487</name>
</gene>
<reference evidence="6" key="1">
    <citation type="submission" date="2009-09" db="EMBL/GenBank/DDBJ databases">
        <title>The complete chromosome of Desulfohalobium retbaense DSM 5692.</title>
        <authorList>
            <consortium name="US DOE Joint Genome Institute (JGI-PGF)"/>
            <person name="Lucas S."/>
            <person name="Copeland A."/>
            <person name="Lapidus A."/>
            <person name="Glavina del Rio T."/>
            <person name="Dalin E."/>
            <person name="Tice H."/>
            <person name="Bruce D."/>
            <person name="Goodwin L."/>
            <person name="Pitluck S."/>
            <person name="Kyrpides N."/>
            <person name="Mavromatis K."/>
            <person name="Ivanova N."/>
            <person name="Mikhailova N."/>
            <person name="Munk A.C."/>
            <person name="Brettin T."/>
            <person name="Detter J.C."/>
            <person name="Han C."/>
            <person name="Tapia R."/>
            <person name="Larimer F."/>
            <person name="Land M."/>
            <person name="Hauser L."/>
            <person name="Markowitz V."/>
            <person name="Cheng J.-F."/>
            <person name="Hugenholtz P."/>
            <person name="Woyke T."/>
            <person name="Wu D."/>
            <person name="Spring S."/>
            <person name="Klenk H.-P."/>
            <person name="Eisen J.A."/>
        </authorList>
    </citation>
    <scope>NUCLEOTIDE SEQUENCE [LARGE SCALE GENOMIC DNA]</scope>
    <source>
        <strain evidence="6">DSM 5692</strain>
    </source>
</reference>
<dbReference type="SUPFAM" id="SSF54862">
    <property type="entry name" value="4Fe-4S ferredoxins"/>
    <property type="match status" value="1"/>
</dbReference>
<evidence type="ECO:0000256" key="2">
    <source>
        <dbReference type="ARBA" id="ARBA00023004"/>
    </source>
</evidence>
<evidence type="ECO:0000259" key="4">
    <source>
        <dbReference type="PROSITE" id="PS51379"/>
    </source>
</evidence>